<protein>
    <submittedName>
        <fullName evidence="3">AbrB family transcriptional regulator</fullName>
    </submittedName>
</protein>
<evidence type="ECO:0000313" key="3">
    <source>
        <dbReference type="EMBL" id="RAM02217.1"/>
    </source>
</evidence>
<dbReference type="PANTHER" id="PTHR38457:SF1">
    <property type="entry name" value="REGULATOR ABRB-RELATED"/>
    <property type="match status" value="1"/>
</dbReference>
<dbReference type="Proteomes" id="UP000248798">
    <property type="component" value="Unassembled WGS sequence"/>
</dbReference>
<evidence type="ECO:0000313" key="2">
    <source>
        <dbReference type="EMBL" id="QBH15107.1"/>
    </source>
</evidence>
<dbReference type="RefSeq" id="WP_111956133.1">
    <property type="nucleotide sequence ID" value="NZ_CP036313.1"/>
</dbReference>
<feature type="transmembrane region" description="Helical" evidence="1">
    <location>
        <begin position="140"/>
        <end position="163"/>
    </location>
</feature>
<dbReference type="GO" id="GO:0010468">
    <property type="term" value="P:regulation of gene expression"/>
    <property type="evidence" value="ECO:0007669"/>
    <property type="project" value="InterPro"/>
</dbReference>
<feature type="transmembrane region" description="Helical" evidence="1">
    <location>
        <begin position="107"/>
        <end position="128"/>
    </location>
</feature>
<accession>A0A328FGQ3</accession>
<proteinExistence type="predicted"/>
<keyword evidence="1" id="KW-0812">Transmembrane</keyword>
<keyword evidence="1" id="KW-0472">Membrane</keyword>
<evidence type="ECO:0000256" key="1">
    <source>
        <dbReference type="SAM" id="Phobius"/>
    </source>
</evidence>
<organism evidence="3 4">
    <name type="scientific">Desulfobacter hydrogenophilus</name>
    <dbReference type="NCBI Taxonomy" id="2291"/>
    <lineage>
        <taxon>Bacteria</taxon>
        <taxon>Pseudomonadati</taxon>
        <taxon>Thermodesulfobacteriota</taxon>
        <taxon>Desulfobacteria</taxon>
        <taxon>Desulfobacterales</taxon>
        <taxon>Desulfobacteraceae</taxon>
        <taxon>Desulfobacter</taxon>
    </lineage>
</organism>
<feature type="transmembrane region" description="Helical" evidence="1">
    <location>
        <begin position="54"/>
        <end position="73"/>
    </location>
</feature>
<dbReference type="InterPro" id="IPR007820">
    <property type="entry name" value="AbrB_fam"/>
</dbReference>
<dbReference type="Pfam" id="PF05145">
    <property type="entry name" value="AbrB"/>
    <property type="match status" value="1"/>
</dbReference>
<reference evidence="2 5" key="2">
    <citation type="submission" date="2019-02" db="EMBL/GenBank/DDBJ databases">
        <title>Complete genome sequence of Desulfobacter hydrogenophilus AcRS1.</title>
        <authorList>
            <person name="Marietou A."/>
            <person name="Lund M.B."/>
            <person name="Marshall I.P.G."/>
            <person name="Schreiber L."/>
            <person name="Jorgensen B."/>
        </authorList>
    </citation>
    <scope>NUCLEOTIDE SEQUENCE [LARGE SCALE GENOMIC DNA]</scope>
    <source>
        <strain evidence="2 5">AcRS1</strain>
    </source>
</reference>
<dbReference type="Proteomes" id="UP000293902">
    <property type="component" value="Chromosome"/>
</dbReference>
<reference evidence="3 4" key="1">
    <citation type="submission" date="2018-06" db="EMBL/GenBank/DDBJ databases">
        <title>Complete Genome Sequence of Desulfobacter hydrogenophilus (DSM3380).</title>
        <authorList>
            <person name="Marietou A."/>
            <person name="Schreiber L."/>
            <person name="Marshall I."/>
            <person name="Jorgensen B."/>
        </authorList>
    </citation>
    <scope>NUCLEOTIDE SEQUENCE [LARGE SCALE GENOMIC DNA]</scope>
    <source>
        <strain evidence="3 4">DSM 3380</strain>
    </source>
</reference>
<gene>
    <name evidence="3" type="ORF">DO021_09760</name>
    <name evidence="2" type="ORF">EYB58_20580</name>
</gene>
<keyword evidence="1" id="KW-1133">Transmembrane helix</keyword>
<keyword evidence="5" id="KW-1185">Reference proteome</keyword>
<dbReference type="GO" id="GO:0016020">
    <property type="term" value="C:membrane"/>
    <property type="evidence" value="ECO:0007669"/>
    <property type="project" value="InterPro"/>
</dbReference>
<dbReference type="InterPro" id="IPR017516">
    <property type="entry name" value="AbrB_dup"/>
</dbReference>
<dbReference type="AlphaFoldDB" id="A0A328FGQ3"/>
<feature type="transmembrane region" description="Helical" evidence="1">
    <location>
        <begin position="28"/>
        <end position="47"/>
    </location>
</feature>
<dbReference type="NCBIfam" id="TIGR03082">
    <property type="entry name" value="Gneg_AbrB_dup"/>
    <property type="match status" value="1"/>
</dbReference>
<dbReference type="PANTHER" id="PTHR38457">
    <property type="entry name" value="REGULATOR ABRB-RELATED"/>
    <property type="match status" value="1"/>
</dbReference>
<dbReference type="EMBL" id="CP036313">
    <property type="protein sequence ID" value="QBH15107.1"/>
    <property type="molecule type" value="Genomic_DNA"/>
</dbReference>
<dbReference type="OrthoDB" id="33405at2"/>
<evidence type="ECO:0000313" key="4">
    <source>
        <dbReference type="Proteomes" id="UP000248798"/>
    </source>
</evidence>
<name>A0A328FGQ3_9BACT</name>
<feature type="transmembrane region" description="Helical" evidence="1">
    <location>
        <begin position="79"/>
        <end position="100"/>
    </location>
</feature>
<evidence type="ECO:0000313" key="5">
    <source>
        <dbReference type="Proteomes" id="UP000293902"/>
    </source>
</evidence>
<sequence length="169" mass="17864">MERYLLVIVVGTIGGLLAQRFNVPGGAVVGSMLFSGMTVLFLPKGIVLPSSVGTGIQIILGITLGVTVDRSLLTLGVKIMPMAILSTIILLTVAVCMAFLANKLGLVDFGTALFGFSPGGMTGMAILAQSENHNGSFVAFFHLVRIFTLFLVIPLLVKVVMYLQHKGIL</sequence>
<dbReference type="EMBL" id="QLNI01000017">
    <property type="protein sequence ID" value="RAM02217.1"/>
    <property type="molecule type" value="Genomic_DNA"/>
</dbReference>